<organism evidence="1 2">
    <name type="scientific">Heterorhabditis bacteriophora</name>
    <name type="common">Entomopathogenic nematode worm</name>
    <dbReference type="NCBI Taxonomy" id="37862"/>
    <lineage>
        <taxon>Eukaryota</taxon>
        <taxon>Metazoa</taxon>
        <taxon>Ecdysozoa</taxon>
        <taxon>Nematoda</taxon>
        <taxon>Chromadorea</taxon>
        <taxon>Rhabditida</taxon>
        <taxon>Rhabditina</taxon>
        <taxon>Rhabditomorpha</taxon>
        <taxon>Strongyloidea</taxon>
        <taxon>Heterorhabditidae</taxon>
        <taxon>Heterorhabditis</taxon>
    </lineage>
</organism>
<evidence type="ECO:0000313" key="1">
    <source>
        <dbReference type="Proteomes" id="UP000095283"/>
    </source>
</evidence>
<dbReference type="Proteomes" id="UP000095283">
    <property type="component" value="Unplaced"/>
</dbReference>
<evidence type="ECO:0000313" key="2">
    <source>
        <dbReference type="WBParaSite" id="Hba_03676"/>
    </source>
</evidence>
<sequence length="53" mass="6381">MEINNNKLIQMPFISRQFESYNIPNGNREFTWKLGTKYDKIKYIDNRVKVVSV</sequence>
<dbReference type="AlphaFoldDB" id="A0A1I7WFD3"/>
<keyword evidence="1" id="KW-1185">Reference proteome</keyword>
<reference evidence="2" key="1">
    <citation type="submission" date="2016-11" db="UniProtKB">
        <authorList>
            <consortium name="WormBaseParasite"/>
        </authorList>
    </citation>
    <scope>IDENTIFICATION</scope>
</reference>
<proteinExistence type="predicted"/>
<name>A0A1I7WFD3_HETBA</name>
<dbReference type="WBParaSite" id="Hba_03676">
    <property type="protein sequence ID" value="Hba_03676"/>
    <property type="gene ID" value="Hba_03676"/>
</dbReference>
<accession>A0A1I7WFD3</accession>
<protein>
    <submittedName>
        <fullName evidence="2">Conserved domain protein</fullName>
    </submittedName>
</protein>